<dbReference type="EMBL" id="FUKP01000057">
    <property type="protein sequence ID" value="SJN31010.1"/>
    <property type="molecule type" value="Genomic_DNA"/>
</dbReference>
<evidence type="ECO:0000256" key="2">
    <source>
        <dbReference type="SAM" id="Phobius"/>
    </source>
</evidence>
<evidence type="ECO:0000256" key="1">
    <source>
        <dbReference type="SAM" id="MobiDB-lite"/>
    </source>
</evidence>
<dbReference type="Proteomes" id="UP000196230">
    <property type="component" value="Unassembled WGS sequence"/>
</dbReference>
<feature type="transmembrane region" description="Helical" evidence="2">
    <location>
        <begin position="65"/>
        <end position="86"/>
    </location>
</feature>
<proteinExistence type="predicted"/>
<accession>A0A1R4JFY7</accession>
<feature type="transmembrane region" description="Helical" evidence="2">
    <location>
        <begin position="40"/>
        <end position="59"/>
    </location>
</feature>
<organism evidence="3 4">
    <name type="scientific">Micrococcus lylae</name>
    <dbReference type="NCBI Taxonomy" id="1273"/>
    <lineage>
        <taxon>Bacteria</taxon>
        <taxon>Bacillati</taxon>
        <taxon>Actinomycetota</taxon>
        <taxon>Actinomycetes</taxon>
        <taxon>Micrococcales</taxon>
        <taxon>Micrococcaceae</taxon>
        <taxon>Micrococcus</taxon>
    </lineage>
</organism>
<reference evidence="3 4" key="1">
    <citation type="submission" date="2017-02" db="EMBL/GenBank/DDBJ databases">
        <authorList>
            <person name="Peterson S.W."/>
        </authorList>
    </citation>
    <scope>NUCLEOTIDE SEQUENCE [LARGE SCALE GENOMIC DNA]</scope>
    <source>
        <strain evidence="3 4">2B3F</strain>
    </source>
</reference>
<name>A0A1R4JFY7_9MICC</name>
<keyword evidence="2" id="KW-0812">Transmembrane</keyword>
<keyword evidence="2" id="KW-0472">Membrane</keyword>
<feature type="transmembrane region" description="Helical" evidence="2">
    <location>
        <begin position="118"/>
        <end position="136"/>
    </location>
</feature>
<keyword evidence="2" id="KW-1133">Transmembrane helix</keyword>
<protein>
    <submittedName>
        <fullName evidence="3">Uncharacterized protein</fullName>
    </submittedName>
</protein>
<feature type="region of interest" description="Disordered" evidence="1">
    <location>
        <begin position="1"/>
        <end position="36"/>
    </location>
</feature>
<gene>
    <name evidence="3" type="ORF">FM125_08355</name>
</gene>
<evidence type="ECO:0000313" key="3">
    <source>
        <dbReference type="EMBL" id="SJN31010.1"/>
    </source>
</evidence>
<feature type="transmembrane region" description="Helical" evidence="2">
    <location>
        <begin position="93"/>
        <end position="112"/>
    </location>
</feature>
<dbReference type="AlphaFoldDB" id="A0A1R4JFY7"/>
<evidence type="ECO:0000313" key="4">
    <source>
        <dbReference type="Proteomes" id="UP000196230"/>
    </source>
</evidence>
<sequence length="142" mass="14756">MSMETIDATAKADAAEADPAEAKPEPAPAKKASEPERTGLQSWAYAAAAVAYLIAPLLLGTALPAATATTALLILLPFAALLLGLADGLAFRTTWAFPILTAILCFIGLRIYTNDGTWIYALGVLALTRVGTALGGRRRTKG</sequence>